<keyword evidence="5" id="KW-0560">Oxidoreductase</keyword>
<dbReference type="EMBL" id="JBHTBJ010000045">
    <property type="protein sequence ID" value="MFC7279182.1"/>
    <property type="molecule type" value="Genomic_DNA"/>
</dbReference>
<gene>
    <name evidence="10" type="ORF">ACFQS1_34910</name>
</gene>
<dbReference type="CDD" id="cd06185">
    <property type="entry name" value="PDR_like"/>
    <property type="match status" value="1"/>
</dbReference>
<evidence type="ECO:0000313" key="10">
    <source>
        <dbReference type="EMBL" id="MFC7279182.1"/>
    </source>
</evidence>
<dbReference type="PANTHER" id="PTHR47354">
    <property type="entry name" value="NADH OXIDOREDUCTASE HCR"/>
    <property type="match status" value="1"/>
</dbReference>
<evidence type="ECO:0000256" key="6">
    <source>
        <dbReference type="ARBA" id="ARBA00023004"/>
    </source>
</evidence>
<dbReference type="CDD" id="cd00207">
    <property type="entry name" value="fer2"/>
    <property type="match status" value="1"/>
</dbReference>
<evidence type="ECO:0000259" key="8">
    <source>
        <dbReference type="PROSITE" id="PS51085"/>
    </source>
</evidence>
<feature type="domain" description="2Fe-2S ferredoxin-type" evidence="8">
    <location>
        <begin position="230"/>
        <end position="315"/>
    </location>
</feature>
<evidence type="ECO:0000256" key="5">
    <source>
        <dbReference type="ARBA" id="ARBA00023002"/>
    </source>
</evidence>
<reference evidence="11" key="1">
    <citation type="journal article" date="2019" name="Int. J. Syst. Evol. Microbiol.">
        <title>The Global Catalogue of Microorganisms (GCM) 10K type strain sequencing project: providing services to taxonomists for standard genome sequencing and annotation.</title>
        <authorList>
            <consortium name="The Broad Institute Genomics Platform"/>
            <consortium name="The Broad Institute Genome Sequencing Center for Infectious Disease"/>
            <person name="Wu L."/>
            <person name="Ma J."/>
        </authorList>
    </citation>
    <scope>NUCLEOTIDE SEQUENCE [LARGE SCALE GENOMIC DNA]</scope>
    <source>
        <strain evidence="11">XZYJT-10</strain>
    </source>
</reference>
<evidence type="ECO:0000256" key="4">
    <source>
        <dbReference type="ARBA" id="ARBA00022723"/>
    </source>
</evidence>
<proteinExistence type="predicted"/>
<dbReference type="SUPFAM" id="SSF63380">
    <property type="entry name" value="Riboflavin synthase domain-like"/>
    <property type="match status" value="1"/>
</dbReference>
<dbReference type="PROSITE" id="PS51384">
    <property type="entry name" value="FAD_FR"/>
    <property type="match status" value="1"/>
</dbReference>
<dbReference type="PROSITE" id="PS00197">
    <property type="entry name" value="2FE2S_FER_1"/>
    <property type="match status" value="1"/>
</dbReference>
<evidence type="ECO:0000256" key="7">
    <source>
        <dbReference type="ARBA" id="ARBA00023014"/>
    </source>
</evidence>
<accession>A0ABW2I2Q9</accession>
<comment type="cofactor">
    <cofactor evidence="1">
        <name>FAD</name>
        <dbReference type="ChEBI" id="CHEBI:57692"/>
    </cofactor>
</comment>
<keyword evidence="7" id="KW-0411">Iron-sulfur</keyword>
<dbReference type="Gene3D" id="2.40.30.10">
    <property type="entry name" value="Translation factors"/>
    <property type="match status" value="1"/>
</dbReference>
<evidence type="ECO:0000259" key="9">
    <source>
        <dbReference type="PROSITE" id="PS51384"/>
    </source>
</evidence>
<keyword evidence="2" id="KW-0285">Flavoprotein</keyword>
<evidence type="ECO:0000256" key="3">
    <source>
        <dbReference type="ARBA" id="ARBA00022714"/>
    </source>
</evidence>
<dbReference type="Gene3D" id="3.10.20.30">
    <property type="match status" value="1"/>
</dbReference>
<sequence>MSPGRTVMRLTVSRRETVADGVVVLDLRDPSGSDLPPWTPGAHIDLVPAADVVRQYSLCGDPADRTVWRIAVLREPDGRGGSRAVHDRLHEDDLVETRGPRNHFPLVPAPRYLFVAGGIGITPLLPMIAAVASAGADWRLHYGGRSRGSMAFRSALCSAYGARVSVHPQDETGLLDLDAILADEPPDTPIYCCGPEPLLQAIERRCPDRPLHLERFAPSEPGEPVRAGSFEVELARTGRVLTVPPGRSILRAVQEAGVEVLWSCTEGTCGTCETTVLDGAVDHRDSLLTPAERAANDTMFICVSRAAGPRLILDL</sequence>
<dbReference type="SUPFAM" id="SSF52343">
    <property type="entry name" value="Ferredoxin reductase-like, C-terminal NADP-linked domain"/>
    <property type="match status" value="1"/>
</dbReference>
<dbReference type="InterPro" id="IPR017938">
    <property type="entry name" value="Riboflavin_synthase-like_b-brl"/>
</dbReference>
<protein>
    <submittedName>
        <fullName evidence="10">PDR/VanB family oxidoreductase</fullName>
    </submittedName>
</protein>
<evidence type="ECO:0000256" key="2">
    <source>
        <dbReference type="ARBA" id="ARBA00022630"/>
    </source>
</evidence>
<dbReference type="SUPFAM" id="SSF54292">
    <property type="entry name" value="2Fe-2S ferredoxin-like"/>
    <property type="match status" value="1"/>
</dbReference>
<dbReference type="PRINTS" id="PR00409">
    <property type="entry name" value="PHDIOXRDTASE"/>
</dbReference>
<keyword evidence="11" id="KW-1185">Reference proteome</keyword>
<dbReference type="Pfam" id="PF00111">
    <property type="entry name" value="Fer2"/>
    <property type="match status" value="1"/>
</dbReference>
<dbReference type="InterPro" id="IPR012675">
    <property type="entry name" value="Beta-grasp_dom_sf"/>
</dbReference>
<dbReference type="PROSITE" id="PS51085">
    <property type="entry name" value="2FE2S_FER_2"/>
    <property type="match status" value="1"/>
</dbReference>
<dbReference type="PANTHER" id="PTHR47354:SF1">
    <property type="entry name" value="CARNITINE MONOOXYGENASE REDUCTASE SUBUNIT"/>
    <property type="match status" value="1"/>
</dbReference>
<keyword evidence="6" id="KW-0408">Iron</keyword>
<dbReference type="Proteomes" id="UP001596548">
    <property type="component" value="Unassembled WGS sequence"/>
</dbReference>
<evidence type="ECO:0000313" key="11">
    <source>
        <dbReference type="Proteomes" id="UP001596548"/>
    </source>
</evidence>
<keyword evidence="3" id="KW-0001">2Fe-2S</keyword>
<evidence type="ECO:0000256" key="1">
    <source>
        <dbReference type="ARBA" id="ARBA00001974"/>
    </source>
</evidence>
<dbReference type="InterPro" id="IPR039261">
    <property type="entry name" value="FNR_nucleotide-bd"/>
</dbReference>
<dbReference type="Gene3D" id="3.40.50.80">
    <property type="entry name" value="Nucleotide-binding domain of ferredoxin-NADP reductase (FNR) module"/>
    <property type="match status" value="1"/>
</dbReference>
<dbReference type="RefSeq" id="WP_378976293.1">
    <property type="nucleotide sequence ID" value="NZ_JBHTBJ010000045.1"/>
</dbReference>
<dbReference type="InterPro" id="IPR017927">
    <property type="entry name" value="FAD-bd_FR_type"/>
</dbReference>
<organism evidence="10 11">
    <name type="scientific">Paractinoplanes rhizophilus</name>
    <dbReference type="NCBI Taxonomy" id="1416877"/>
    <lineage>
        <taxon>Bacteria</taxon>
        <taxon>Bacillati</taxon>
        <taxon>Actinomycetota</taxon>
        <taxon>Actinomycetes</taxon>
        <taxon>Micromonosporales</taxon>
        <taxon>Micromonosporaceae</taxon>
        <taxon>Paractinoplanes</taxon>
    </lineage>
</organism>
<dbReference type="InterPro" id="IPR036010">
    <property type="entry name" value="2Fe-2S_ferredoxin-like_sf"/>
</dbReference>
<feature type="domain" description="FAD-binding FR-type" evidence="9">
    <location>
        <begin position="5"/>
        <end position="107"/>
    </location>
</feature>
<dbReference type="InterPro" id="IPR050415">
    <property type="entry name" value="MRET"/>
</dbReference>
<dbReference type="InterPro" id="IPR006058">
    <property type="entry name" value="2Fe2S_fd_BS"/>
</dbReference>
<name>A0ABW2I2Q9_9ACTN</name>
<comment type="caution">
    <text evidence="10">The sequence shown here is derived from an EMBL/GenBank/DDBJ whole genome shotgun (WGS) entry which is preliminary data.</text>
</comment>
<dbReference type="InterPro" id="IPR001041">
    <property type="entry name" value="2Fe-2S_ferredoxin-type"/>
</dbReference>
<keyword evidence="4" id="KW-0479">Metal-binding</keyword>